<organism evidence="4 5">
    <name type="scientific">Hondaea fermentalgiana</name>
    <dbReference type="NCBI Taxonomy" id="2315210"/>
    <lineage>
        <taxon>Eukaryota</taxon>
        <taxon>Sar</taxon>
        <taxon>Stramenopiles</taxon>
        <taxon>Bigyra</taxon>
        <taxon>Labyrinthulomycetes</taxon>
        <taxon>Thraustochytrida</taxon>
        <taxon>Thraustochytriidae</taxon>
        <taxon>Hondaea</taxon>
    </lineage>
</organism>
<dbReference type="PANTHER" id="PTHR16127">
    <property type="entry name" value="TAXILIN"/>
    <property type="match status" value="1"/>
</dbReference>
<proteinExistence type="inferred from homology"/>
<sequence>MDAMASPKSAVSGDLDATYVATEDEATDVEEDAVEVSIEAAVDGETDVESEAGAVDEGHESETQQTKSEPAEQTVELPPAQDVKEEDASQVEVEVEDEVEDDKKKKENPVATTNKANGKGAKKTDKKKQKKKKGPAQHGLTPAQQQTLKQVTENTSIPVEKRLRSLREAHAEALMQQNGLKTYTSLLENRLELSESELAKTIKLKDRYEALCRELQARNKDIIAKSESANAKQEELRKQSNADFQSALDSLSKKIESNGEMEKINGQLHKALEDASARLKLVEEHHARQLEAKSIELQLSEAKAKQQQQITEGRLKEFQLRAQLQETLLEENKSLKASLESSQSMFGKLHSTVGETDKALKSMRQEMKGLLQNKAKITEENKQLRDRYLTLQETHKTETKRLTAQASKQSAQLDKLKALARSLKEQLDARDQNQAAN</sequence>
<dbReference type="InterPro" id="IPR026183">
    <property type="entry name" value="Taxilin_fam"/>
</dbReference>
<feature type="compositionally biased region" description="Acidic residues" evidence="3">
    <location>
        <begin position="22"/>
        <end position="34"/>
    </location>
</feature>
<dbReference type="GO" id="GO:0019905">
    <property type="term" value="F:syntaxin binding"/>
    <property type="evidence" value="ECO:0007669"/>
    <property type="project" value="InterPro"/>
</dbReference>
<dbReference type="EMBL" id="BEYU01000003">
    <property type="protein sequence ID" value="GBG24100.1"/>
    <property type="molecule type" value="Genomic_DNA"/>
</dbReference>
<dbReference type="Proteomes" id="UP000241890">
    <property type="component" value="Unassembled WGS sequence"/>
</dbReference>
<gene>
    <name evidence="4" type="ORF">FCC1311_003182</name>
</gene>
<comment type="similarity">
    <text evidence="1">Belongs to the taxilin family.</text>
</comment>
<feature type="coiled-coil region" evidence="2">
    <location>
        <begin position="360"/>
        <end position="433"/>
    </location>
</feature>
<evidence type="ECO:0000256" key="2">
    <source>
        <dbReference type="SAM" id="Coils"/>
    </source>
</evidence>
<dbReference type="Pfam" id="PF09728">
    <property type="entry name" value="Taxilin"/>
    <property type="match status" value="1"/>
</dbReference>
<name>A0A2R5FZE8_9STRA</name>
<feature type="compositionally biased region" description="Acidic residues" evidence="3">
    <location>
        <begin position="88"/>
        <end position="100"/>
    </location>
</feature>
<evidence type="ECO:0000313" key="5">
    <source>
        <dbReference type="Proteomes" id="UP000241890"/>
    </source>
</evidence>
<feature type="coiled-coil region" evidence="2">
    <location>
        <begin position="198"/>
        <end position="239"/>
    </location>
</feature>
<comment type="caution">
    <text evidence="4">The sequence shown here is derived from an EMBL/GenBank/DDBJ whole genome shotgun (WGS) entry which is preliminary data.</text>
</comment>
<reference evidence="4 5" key="1">
    <citation type="submission" date="2017-12" db="EMBL/GenBank/DDBJ databases">
        <title>Sequencing, de novo assembly and annotation of complete genome of a new Thraustochytrid species, strain FCC1311.</title>
        <authorList>
            <person name="Sedici K."/>
            <person name="Godart F."/>
            <person name="Aiese Cigliano R."/>
            <person name="Sanseverino W."/>
            <person name="Barakat M."/>
            <person name="Ortet P."/>
            <person name="Marechal E."/>
            <person name="Cagnac O."/>
            <person name="Amato A."/>
        </authorList>
    </citation>
    <scope>NUCLEOTIDE SEQUENCE [LARGE SCALE GENOMIC DNA]</scope>
</reference>
<protein>
    <submittedName>
        <fullName evidence="4">Gamma-taxilin</fullName>
    </submittedName>
</protein>
<dbReference type="PANTHER" id="PTHR16127:SF13">
    <property type="entry name" value="GH01188P"/>
    <property type="match status" value="1"/>
</dbReference>
<accession>A0A2R5FZE8</accession>
<keyword evidence="5" id="KW-1185">Reference proteome</keyword>
<feature type="compositionally biased region" description="Basic residues" evidence="3">
    <location>
        <begin position="120"/>
        <end position="135"/>
    </location>
</feature>
<evidence type="ECO:0000256" key="3">
    <source>
        <dbReference type="SAM" id="MobiDB-lite"/>
    </source>
</evidence>
<dbReference type="AlphaFoldDB" id="A0A2R5FZE8"/>
<evidence type="ECO:0000256" key="1">
    <source>
        <dbReference type="ARBA" id="ARBA00009550"/>
    </source>
</evidence>
<feature type="region of interest" description="Disordered" evidence="3">
    <location>
        <begin position="1"/>
        <end position="156"/>
    </location>
</feature>
<feature type="compositionally biased region" description="Polar residues" evidence="3">
    <location>
        <begin position="142"/>
        <end position="156"/>
    </location>
</feature>
<evidence type="ECO:0000313" key="4">
    <source>
        <dbReference type="EMBL" id="GBG24100.1"/>
    </source>
</evidence>
<dbReference type="InParanoid" id="A0A2R5FZE8"/>
<keyword evidence="2" id="KW-0175">Coiled coil</keyword>